<dbReference type="Proteomes" id="UP001374803">
    <property type="component" value="Chromosome"/>
</dbReference>
<dbReference type="SUPFAM" id="SSF51735">
    <property type="entry name" value="NAD(P)-binding Rossmann-fold domains"/>
    <property type="match status" value="1"/>
</dbReference>
<keyword evidence="6" id="KW-1185">Reference proteome</keyword>
<sequence length="259" mass="27575">MQPSTVFITGASSGIGRALALEYARRGAHVAIAARHEEDLARVATEIAACGGKASVHPLDVADANAVFDTVRRVDRELGSLDMVIANAGVGCYGHISTMPWADVARVLDVNLRGAVATLAAAVPIMLAQQRGHLVGVSSLAGRRGMPHSAVYSAGKAALSTFVESMRIELAPAGVFATDVQPGFVDTPLVTRGRHPTPWMWSPQKAAHVMVRRLERAPAVIAFPWPLDALSAINRMLPPFLYDRLARLVAARASYAQEL</sequence>
<protein>
    <submittedName>
        <fullName evidence="5">SDR family NAD(P)-dependent oxidoreductase</fullName>
    </submittedName>
</protein>
<dbReference type="Pfam" id="PF00106">
    <property type="entry name" value="adh_short"/>
    <property type="match status" value="1"/>
</dbReference>
<dbReference type="SMART" id="SM00822">
    <property type="entry name" value="PKS_KR"/>
    <property type="match status" value="1"/>
</dbReference>
<dbReference type="InterPro" id="IPR020904">
    <property type="entry name" value="Sc_DH/Rdtase_CS"/>
</dbReference>
<evidence type="ECO:0000259" key="4">
    <source>
        <dbReference type="SMART" id="SM00822"/>
    </source>
</evidence>
<evidence type="ECO:0000256" key="1">
    <source>
        <dbReference type="ARBA" id="ARBA00006484"/>
    </source>
</evidence>
<organism evidence="5 6">
    <name type="scientific">Pendulispora rubella</name>
    <dbReference type="NCBI Taxonomy" id="2741070"/>
    <lineage>
        <taxon>Bacteria</taxon>
        <taxon>Pseudomonadati</taxon>
        <taxon>Myxococcota</taxon>
        <taxon>Myxococcia</taxon>
        <taxon>Myxococcales</taxon>
        <taxon>Sorangiineae</taxon>
        <taxon>Pendulisporaceae</taxon>
        <taxon>Pendulispora</taxon>
    </lineage>
</organism>
<keyword evidence="2" id="KW-0560">Oxidoreductase</keyword>
<proteinExistence type="inferred from homology"/>
<dbReference type="PANTHER" id="PTHR44196:SF3">
    <property type="entry name" value="SHORT CHAIN DEHYDROGENASE FAMILY PROTEIN"/>
    <property type="match status" value="1"/>
</dbReference>
<dbReference type="InterPro" id="IPR036291">
    <property type="entry name" value="NAD(P)-bd_dom_sf"/>
</dbReference>
<comment type="similarity">
    <text evidence="1 3">Belongs to the short-chain dehydrogenases/reductases (SDR) family.</text>
</comment>
<feature type="domain" description="Ketoreductase" evidence="4">
    <location>
        <begin position="4"/>
        <end position="183"/>
    </location>
</feature>
<evidence type="ECO:0000256" key="2">
    <source>
        <dbReference type="ARBA" id="ARBA00023002"/>
    </source>
</evidence>
<evidence type="ECO:0000256" key="3">
    <source>
        <dbReference type="RuleBase" id="RU000363"/>
    </source>
</evidence>
<dbReference type="PROSITE" id="PS00061">
    <property type="entry name" value="ADH_SHORT"/>
    <property type="match status" value="1"/>
</dbReference>
<gene>
    <name evidence="5" type="ORF">LVJ94_43300</name>
</gene>
<dbReference type="Gene3D" id="3.40.50.720">
    <property type="entry name" value="NAD(P)-binding Rossmann-like Domain"/>
    <property type="match status" value="1"/>
</dbReference>
<evidence type="ECO:0000313" key="5">
    <source>
        <dbReference type="EMBL" id="WXB03721.1"/>
    </source>
</evidence>
<dbReference type="PRINTS" id="PR00081">
    <property type="entry name" value="GDHRDH"/>
</dbReference>
<reference evidence="5" key="1">
    <citation type="submission" date="2021-12" db="EMBL/GenBank/DDBJ databases">
        <title>Discovery of the Pendulisporaceae a myxobacterial family with distinct sporulation behavior and unique specialized metabolism.</title>
        <authorList>
            <person name="Garcia R."/>
            <person name="Popoff A."/>
            <person name="Bader C.D."/>
            <person name="Loehr J."/>
            <person name="Walesch S."/>
            <person name="Walt C."/>
            <person name="Boldt J."/>
            <person name="Bunk B."/>
            <person name="Haeckl F.J.F.P.J."/>
            <person name="Gunesch A.P."/>
            <person name="Birkelbach J."/>
            <person name="Nuebel U."/>
            <person name="Pietschmann T."/>
            <person name="Bach T."/>
            <person name="Mueller R."/>
        </authorList>
    </citation>
    <scope>NUCLEOTIDE SEQUENCE</scope>
    <source>
        <strain evidence="5">MSr11367</strain>
    </source>
</reference>
<dbReference type="PRINTS" id="PR00080">
    <property type="entry name" value="SDRFAMILY"/>
</dbReference>
<dbReference type="InterPro" id="IPR002347">
    <property type="entry name" value="SDR_fam"/>
</dbReference>
<accession>A0ABZ2L1R7</accession>
<dbReference type="RefSeq" id="WP_394833354.1">
    <property type="nucleotide sequence ID" value="NZ_CP089929.1"/>
</dbReference>
<name>A0ABZ2L1R7_9BACT</name>
<evidence type="ECO:0000313" key="6">
    <source>
        <dbReference type="Proteomes" id="UP001374803"/>
    </source>
</evidence>
<dbReference type="InterPro" id="IPR057326">
    <property type="entry name" value="KR_dom"/>
</dbReference>
<dbReference type="PANTHER" id="PTHR44196">
    <property type="entry name" value="DEHYDROGENASE/REDUCTASE SDR FAMILY MEMBER 7B"/>
    <property type="match status" value="1"/>
</dbReference>
<dbReference type="EMBL" id="CP089983">
    <property type="protein sequence ID" value="WXB03721.1"/>
    <property type="molecule type" value="Genomic_DNA"/>
</dbReference>